<evidence type="ECO:0000313" key="1">
    <source>
        <dbReference type="EMBL" id="AKH48723.1"/>
    </source>
</evidence>
<protein>
    <submittedName>
        <fullName evidence="1">Cytochrome C biogenesis protein CcdA</fullName>
    </submittedName>
</protein>
<proteinExistence type="predicted"/>
<name>A0A0F7LAX4_9VIRU</name>
<accession>A0A0F7LAX4</accession>
<reference evidence="1" key="1">
    <citation type="journal article" date="2015" name="Front. Microbiol.">
        <title>Combining genomic sequencing methods to explore viral diversity and reveal potential virus-host interactions.</title>
        <authorList>
            <person name="Chow C.E."/>
            <person name="Winget D.M."/>
            <person name="White R.A.III."/>
            <person name="Hallam S.J."/>
            <person name="Suttle C.A."/>
        </authorList>
    </citation>
    <scope>NUCLEOTIDE SEQUENCE</scope>
    <source>
        <strain evidence="1">Oxic3_2</strain>
    </source>
</reference>
<reference evidence="1" key="2">
    <citation type="submission" date="2015-03" db="EMBL/GenBank/DDBJ databases">
        <authorList>
            <person name="Chow C.-E.T."/>
            <person name="Winget D.M."/>
            <person name="White R.A.III."/>
            <person name="Hallam S.J."/>
            <person name="Suttle C.A."/>
        </authorList>
    </citation>
    <scope>NUCLEOTIDE SEQUENCE</scope>
    <source>
        <strain evidence="1">Oxic3_2</strain>
    </source>
</reference>
<sequence length="65" mass="7642">MLLYTFYKPRVIVKDSYFINIANGLKKIFAVFLGIYRTFKPFVLLDSLITVYSNHQIVSLILREP</sequence>
<dbReference type="EMBL" id="KR029608">
    <property type="protein sequence ID" value="AKH48723.1"/>
    <property type="molecule type" value="Genomic_DNA"/>
</dbReference>
<organism evidence="1">
    <name type="scientific">uncultured marine virus</name>
    <dbReference type="NCBI Taxonomy" id="186617"/>
    <lineage>
        <taxon>Viruses</taxon>
        <taxon>environmental samples</taxon>
    </lineage>
</organism>